<accession>A0ABT9AF68</accession>
<comment type="caution">
    <text evidence="1">The sequence shown here is derived from an EMBL/GenBank/DDBJ whole genome shotgun (WGS) entry which is preliminary data.</text>
</comment>
<protein>
    <submittedName>
        <fullName evidence="1">Uncharacterized protein</fullName>
    </submittedName>
</protein>
<sequence length="90" mass="10389">MTLNQFNALPEDQQLAAVYATGTYVARRWQEVYEAVLLYEMPGRFFVELTYHVDTNEVQYLFPFEAGGEDDRLGDYAMFVQLPGWLPAAE</sequence>
<evidence type="ECO:0000313" key="1">
    <source>
        <dbReference type="EMBL" id="MDO7848505.1"/>
    </source>
</evidence>
<gene>
    <name evidence="1" type="ORF">Q5H92_19215</name>
</gene>
<proteinExistence type="predicted"/>
<keyword evidence="2" id="KW-1185">Reference proteome</keyword>
<dbReference type="RefSeq" id="WP_305013183.1">
    <property type="nucleotide sequence ID" value="NZ_JAUQSX010000011.1"/>
</dbReference>
<reference evidence="1" key="1">
    <citation type="submission" date="2023-07" db="EMBL/GenBank/DDBJ databases">
        <authorList>
            <person name="Kim M.K."/>
        </authorList>
    </citation>
    <scope>NUCLEOTIDE SEQUENCE</scope>
    <source>
        <strain evidence="1">M29</strain>
    </source>
</reference>
<name>A0ABT9AF68_9BACT</name>
<dbReference type="Proteomes" id="UP001167796">
    <property type="component" value="Unassembled WGS sequence"/>
</dbReference>
<dbReference type="EMBL" id="JAUQSX010000011">
    <property type="protein sequence ID" value="MDO7848505.1"/>
    <property type="molecule type" value="Genomic_DNA"/>
</dbReference>
<organism evidence="1 2">
    <name type="scientific">Hymenobacter mellowenesis</name>
    <dbReference type="NCBI Taxonomy" id="3063995"/>
    <lineage>
        <taxon>Bacteria</taxon>
        <taxon>Pseudomonadati</taxon>
        <taxon>Bacteroidota</taxon>
        <taxon>Cytophagia</taxon>
        <taxon>Cytophagales</taxon>
        <taxon>Hymenobacteraceae</taxon>
        <taxon>Hymenobacter</taxon>
    </lineage>
</organism>
<evidence type="ECO:0000313" key="2">
    <source>
        <dbReference type="Proteomes" id="UP001167796"/>
    </source>
</evidence>